<dbReference type="GO" id="GO:0005840">
    <property type="term" value="C:ribosome"/>
    <property type="evidence" value="ECO:0007669"/>
    <property type="project" value="UniProtKB-KW"/>
</dbReference>
<dbReference type="Proteomes" id="UP000030595">
    <property type="component" value="Unassembled WGS sequence"/>
</dbReference>
<dbReference type="GO" id="GO:1990904">
    <property type="term" value="C:ribonucleoprotein complex"/>
    <property type="evidence" value="ECO:0007669"/>
    <property type="project" value="UniProtKB-KW"/>
</dbReference>
<dbReference type="InterPro" id="IPR038584">
    <property type="entry name" value="Ribosomal_bL33_sf"/>
</dbReference>
<proteinExistence type="inferred from homology"/>
<accession>A0A0A3JY79</accession>
<keyword evidence="7" id="KW-1185">Reference proteome</keyword>
<evidence type="ECO:0000256" key="2">
    <source>
        <dbReference type="ARBA" id="ARBA00022980"/>
    </source>
</evidence>
<dbReference type="NCBIfam" id="NF001764">
    <property type="entry name" value="PRK00504.1"/>
    <property type="match status" value="1"/>
</dbReference>
<comment type="caution">
    <text evidence="6">The sequence shown here is derived from an EMBL/GenBank/DDBJ whole genome shotgun (WGS) entry which is preliminary data.</text>
</comment>
<dbReference type="SUPFAM" id="SSF57829">
    <property type="entry name" value="Zn-binding ribosomal proteins"/>
    <property type="match status" value="1"/>
</dbReference>
<dbReference type="OrthoDB" id="9801333at2"/>
<dbReference type="GO" id="GO:0003735">
    <property type="term" value="F:structural constituent of ribosome"/>
    <property type="evidence" value="ECO:0007669"/>
    <property type="project" value="InterPro"/>
</dbReference>
<reference evidence="6 7" key="1">
    <citation type="submission" date="2014-02" db="EMBL/GenBank/DDBJ databases">
        <title>Draft genome sequence of Lysinibacillus massiliensis CCUG 49529.</title>
        <authorList>
            <person name="Zhang F."/>
            <person name="Wang G."/>
            <person name="Zhang L."/>
        </authorList>
    </citation>
    <scope>NUCLEOTIDE SEQUENCE [LARGE SCALE GENOMIC DNA]</scope>
    <source>
        <strain evidence="6 7">CCUG 49529</strain>
    </source>
</reference>
<organism evidence="6 7">
    <name type="scientific">Ureibacillus massiliensis 4400831 = CIP 108448 = CCUG 49529</name>
    <dbReference type="NCBI Taxonomy" id="1211035"/>
    <lineage>
        <taxon>Bacteria</taxon>
        <taxon>Bacillati</taxon>
        <taxon>Bacillota</taxon>
        <taxon>Bacilli</taxon>
        <taxon>Bacillales</taxon>
        <taxon>Caryophanaceae</taxon>
        <taxon>Ureibacillus</taxon>
    </lineage>
</organism>
<dbReference type="NCBIfam" id="TIGR01023">
    <property type="entry name" value="rpmG_bact"/>
    <property type="match status" value="1"/>
</dbReference>
<evidence type="ECO:0000256" key="5">
    <source>
        <dbReference type="HAMAP-Rule" id="MF_00294"/>
    </source>
</evidence>
<dbReference type="EMBL" id="JPVQ01000003">
    <property type="protein sequence ID" value="KGR91952.1"/>
    <property type="molecule type" value="Genomic_DNA"/>
</dbReference>
<evidence type="ECO:0000256" key="1">
    <source>
        <dbReference type="ARBA" id="ARBA00007596"/>
    </source>
</evidence>
<dbReference type="eggNOG" id="COG0267">
    <property type="taxonomic scope" value="Bacteria"/>
</dbReference>
<dbReference type="Pfam" id="PF00471">
    <property type="entry name" value="Ribosomal_L33"/>
    <property type="match status" value="1"/>
</dbReference>
<evidence type="ECO:0000313" key="6">
    <source>
        <dbReference type="EMBL" id="KGR91952.1"/>
    </source>
</evidence>
<dbReference type="RefSeq" id="WP_036172396.1">
    <property type="nucleotide sequence ID" value="NZ_AVCZ01000003.1"/>
</dbReference>
<gene>
    <name evidence="5" type="primary">rpmG</name>
    <name evidence="6" type="ORF">CD30_03355</name>
</gene>
<protein>
    <recommendedName>
        <fullName evidence="4 5">Large ribosomal subunit protein bL33</fullName>
    </recommendedName>
</protein>
<dbReference type="InterPro" id="IPR001705">
    <property type="entry name" value="Ribosomal_bL33"/>
</dbReference>
<keyword evidence="3 5" id="KW-0687">Ribonucleoprotein</keyword>
<sequence>MAKKVVLSCEKCGSRNYSFPDKEDSTKRLELKKFCAHCNEHTLHKQTK</sequence>
<name>A0A0A3JY79_9BACL</name>
<keyword evidence="2 5" id="KW-0689">Ribosomal protein</keyword>
<dbReference type="AlphaFoldDB" id="A0A0A3JY79"/>
<dbReference type="InterPro" id="IPR011332">
    <property type="entry name" value="Ribosomal_zn-bd"/>
</dbReference>
<evidence type="ECO:0000256" key="4">
    <source>
        <dbReference type="ARBA" id="ARBA00035176"/>
    </source>
</evidence>
<evidence type="ECO:0000256" key="3">
    <source>
        <dbReference type="ARBA" id="ARBA00023274"/>
    </source>
</evidence>
<evidence type="ECO:0000313" key="7">
    <source>
        <dbReference type="Proteomes" id="UP000030595"/>
    </source>
</evidence>
<dbReference type="HAMAP" id="MF_00294">
    <property type="entry name" value="Ribosomal_bL33"/>
    <property type="match status" value="1"/>
</dbReference>
<comment type="similarity">
    <text evidence="1 5">Belongs to the bacterial ribosomal protein bL33 family.</text>
</comment>
<dbReference type="GO" id="GO:0005737">
    <property type="term" value="C:cytoplasm"/>
    <property type="evidence" value="ECO:0007669"/>
    <property type="project" value="UniProtKB-ARBA"/>
</dbReference>
<dbReference type="GO" id="GO:0006412">
    <property type="term" value="P:translation"/>
    <property type="evidence" value="ECO:0007669"/>
    <property type="project" value="UniProtKB-UniRule"/>
</dbReference>
<dbReference type="Gene3D" id="2.20.28.120">
    <property type="entry name" value="Ribosomal protein L33"/>
    <property type="match status" value="1"/>
</dbReference>